<reference evidence="7 8" key="1">
    <citation type="submission" date="2016-07" db="EMBL/GenBank/DDBJ databases">
        <title>Pervasive Adenine N6-methylation of Active Genes in Fungi.</title>
        <authorList>
            <consortium name="DOE Joint Genome Institute"/>
            <person name="Mondo S.J."/>
            <person name="Dannebaum R.O."/>
            <person name="Kuo R.C."/>
            <person name="Labutti K."/>
            <person name="Haridas S."/>
            <person name="Kuo A."/>
            <person name="Salamov A."/>
            <person name="Ahrendt S.R."/>
            <person name="Lipzen A."/>
            <person name="Sullivan W."/>
            <person name="Andreopoulos W.B."/>
            <person name="Clum A."/>
            <person name="Lindquist E."/>
            <person name="Daum C."/>
            <person name="Ramamoorthy G.K."/>
            <person name="Gryganskyi A."/>
            <person name="Culley D."/>
            <person name="Magnuson J.K."/>
            <person name="James T.Y."/>
            <person name="O'Malley M.A."/>
            <person name="Stajich J.E."/>
            <person name="Spatafora J.W."/>
            <person name="Visel A."/>
            <person name="Grigoriev I.V."/>
        </authorList>
    </citation>
    <scope>NUCLEOTIDE SEQUENCE [LARGE SCALE GENOMIC DNA]</scope>
    <source>
        <strain evidence="7 8">NRRL 3301</strain>
    </source>
</reference>
<evidence type="ECO:0000256" key="2">
    <source>
        <dbReference type="ARBA" id="ARBA00022692"/>
    </source>
</evidence>
<feature type="transmembrane region" description="Helical" evidence="5">
    <location>
        <begin position="149"/>
        <end position="171"/>
    </location>
</feature>
<feature type="transmembrane region" description="Helical" evidence="5">
    <location>
        <begin position="73"/>
        <end position="99"/>
    </location>
</feature>
<evidence type="ECO:0000256" key="5">
    <source>
        <dbReference type="SAM" id="Phobius"/>
    </source>
</evidence>
<evidence type="ECO:0000256" key="1">
    <source>
        <dbReference type="ARBA" id="ARBA00004141"/>
    </source>
</evidence>
<feature type="transmembrane region" description="Helical" evidence="5">
    <location>
        <begin position="331"/>
        <end position="351"/>
    </location>
</feature>
<proteinExistence type="predicted"/>
<dbReference type="Proteomes" id="UP000242146">
    <property type="component" value="Unassembled WGS sequence"/>
</dbReference>
<comment type="subcellular location">
    <subcellularLocation>
        <location evidence="1">Membrane</location>
        <topology evidence="1">Multi-pass membrane protein</topology>
    </subcellularLocation>
</comment>
<feature type="transmembrane region" description="Helical" evidence="5">
    <location>
        <begin position="371"/>
        <end position="394"/>
    </location>
</feature>
<feature type="domain" description="Cation/H+ exchanger transmembrane" evidence="6">
    <location>
        <begin position="4"/>
        <end position="389"/>
    </location>
</feature>
<dbReference type="GO" id="GO:0042391">
    <property type="term" value="P:regulation of membrane potential"/>
    <property type="evidence" value="ECO:0007669"/>
    <property type="project" value="InterPro"/>
</dbReference>
<evidence type="ECO:0000313" key="7">
    <source>
        <dbReference type="EMBL" id="ORX50487.1"/>
    </source>
</evidence>
<organism evidence="7 8">
    <name type="scientific">Hesseltinella vesiculosa</name>
    <dbReference type="NCBI Taxonomy" id="101127"/>
    <lineage>
        <taxon>Eukaryota</taxon>
        <taxon>Fungi</taxon>
        <taxon>Fungi incertae sedis</taxon>
        <taxon>Mucoromycota</taxon>
        <taxon>Mucoromycotina</taxon>
        <taxon>Mucoromycetes</taxon>
        <taxon>Mucorales</taxon>
        <taxon>Cunninghamellaceae</taxon>
        <taxon>Hesseltinella</taxon>
    </lineage>
</organism>
<comment type="caution">
    <text evidence="7">The sequence shown here is derived from an EMBL/GenBank/DDBJ whole genome shotgun (WGS) entry which is preliminary data.</text>
</comment>
<feature type="transmembrane region" description="Helical" evidence="5">
    <location>
        <begin position="177"/>
        <end position="200"/>
    </location>
</feature>
<dbReference type="PANTHER" id="PTHR31382:SF1">
    <property type="entry name" value="SODIUM ION_PROTON EXCHANGER (EUROFUNG)"/>
    <property type="match status" value="1"/>
</dbReference>
<keyword evidence="2 5" id="KW-0812">Transmembrane</keyword>
<keyword evidence="3 5" id="KW-1133">Transmembrane helix</keyword>
<dbReference type="InterPro" id="IPR006153">
    <property type="entry name" value="Cation/H_exchanger_TM"/>
</dbReference>
<dbReference type="GO" id="GO:0036376">
    <property type="term" value="P:sodium ion export across plasma membrane"/>
    <property type="evidence" value="ECO:0007669"/>
    <property type="project" value="InterPro"/>
</dbReference>
<feature type="transmembrane region" description="Helical" evidence="5">
    <location>
        <begin position="44"/>
        <end position="61"/>
    </location>
</feature>
<gene>
    <name evidence="7" type="ORF">DM01DRAFT_1337666</name>
</gene>
<dbReference type="STRING" id="101127.A0A1X2GC70"/>
<protein>
    <submittedName>
        <fullName evidence="7">Sodium/hydrogen exchanger</fullName>
    </submittedName>
</protein>
<evidence type="ECO:0000256" key="3">
    <source>
        <dbReference type="ARBA" id="ARBA00022989"/>
    </source>
</evidence>
<dbReference type="EMBL" id="MCGT01000023">
    <property type="protein sequence ID" value="ORX50487.1"/>
    <property type="molecule type" value="Genomic_DNA"/>
</dbReference>
<evidence type="ECO:0000259" key="6">
    <source>
        <dbReference type="Pfam" id="PF00999"/>
    </source>
</evidence>
<dbReference type="AlphaFoldDB" id="A0A1X2GC70"/>
<evidence type="ECO:0000313" key="8">
    <source>
        <dbReference type="Proteomes" id="UP000242146"/>
    </source>
</evidence>
<dbReference type="GO" id="GO:0120029">
    <property type="term" value="P:proton export across plasma membrane"/>
    <property type="evidence" value="ECO:0007669"/>
    <property type="project" value="InterPro"/>
</dbReference>
<dbReference type="Pfam" id="PF00999">
    <property type="entry name" value="Na_H_Exchanger"/>
    <property type="match status" value="1"/>
</dbReference>
<evidence type="ECO:0000256" key="4">
    <source>
        <dbReference type="ARBA" id="ARBA00023136"/>
    </source>
</evidence>
<keyword evidence="4 5" id="KW-0472">Membrane</keyword>
<dbReference type="InterPro" id="IPR004712">
    <property type="entry name" value="Na+/H+_antiporter_fungi"/>
</dbReference>
<feature type="transmembrane region" description="Helical" evidence="5">
    <location>
        <begin position="12"/>
        <end position="32"/>
    </location>
</feature>
<sequence>MAIKERLYMSEAFVALAFGILFGPVCLNIINLNGWEYENDFTGQLTRIVIAIQVMAAGIILPKRYLFTQGKSLSLLLGPVMVYMWIASALCVEFIFPSLSYLEALMLAACFTPTDPVLANSIVQGHFAEKYVPPNIRHIISAESAANDGLGYPFLFLAIFLLHGSVAQAVATWTVKILLYNIGMSVVLGIVLGHGAKFLLQKAKQKKIIDHESFLVFAIAFTFFLMGLVDMLGCDDLLACFIAGNAITWDDWFNQETEDTHIMQVTEMLLNLNTFVYIGATIPWSSFVNAEIHMNWIKLVLLAILVLLFRRLPVIMAIYKYIPAIRNWREAVFVGWFGPIGVGAIFYYTLAIQAARQYNLAPSTIAMFEPITYFLVLASVVVHGCTIPIFRLGVYASRTLSKSSLDTPMSFQDEESPLGDHPPALYGSMTRCTAQSSQDSDVL</sequence>
<dbReference type="GO" id="GO:0015385">
    <property type="term" value="F:sodium:proton antiporter activity"/>
    <property type="evidence" value="ECO:0007669"/>
    <property type="project" value="InterPro"/>
</dbReference>
<dbReference type="GO" id="GO:0005886">
    <property type="term" value="C:plasma membrane"/>
    <property type="evidence" value="ECO:0007669"/>
    <property type="project" value="InterPro"/>
</dbReference>
<accession>A0A1X2GC70</accession>
<dbReference type="OrthoDB" id="2190219at2759"/>
<name>A0A1X2GC70_9FUNG</name>
<keyword evidence="8" id="KW-1185">Reference proteome</keyword>
<dbReference type="PANTHER" id="PTHR31382">
    <property type="entry name" value="NA(+)/H(+) ANTIPORTER"/>
    <property type="match status" value="1"/>
</dbReference>
<feature type="transmembrane region" description="Helical" evidence="5">
    <location>
        <begin position="212"/>
        <end position="229"/>
    </location>
</feature>
<feature type="transmembrane region" description="Helical" evidence="5">
    <location>
        <begin position="296"/>
        <end position="319"/>
    </location>
</feature>